<dbReference type="AlphaFoldDB" id="A0A5B7K1Q8"/>
<sequence length="72" mass="7653">MGSAQRGGGQAGKEGAETTVQSPQPAVLRCPPPRTRHAPGSAPSLPHPRLDLSLLHFAYSHTDSQRRVVSDQ</sequence>
<evidence type="ECO:0000313" key="2">
    <source>
        <dbReference type="EMBL" id="MPD00554.1"/>
    </source>
</evidence>
<reference evidence="2 3" key="1">
    <citation type="submission" date="2019-05" db="EMBL/GenBank/DDBJ databases">
        <title>Another draft genome of Portunus trituberculatus and its Hox gene families provides insights of decapod evolution.</title>
        <authorList>
            <person name="Jeong J.-H."/>
            <person name="Song I."/>
            <person name="Kim S."/>
            <person name="Choi T."/>
            <person name="Kim D."/>
            <person name="Ryu S."/>
            <person name="Kim W."/>
        </authorList>
    </citation>
    <scope>NUCLEOTIDE SEQUENCE [LARGE SCALE GENOMIC DNA]</scope>
    <source>
        <tissue evidence="2">Muscle</tissue>
    </source>
</reference>
<feature type="compositionally biased region" description="Gly residues" evidence="1">
    <location>
        <begin position="1"/>
        <end position="12"/>
    </location>
</feature>
<keyword evidence="3" id="KW-1185">Reference proteome</keyword>
<evidence type="ECO:0000313" key="3">
    <source>
        <dbReference type="Proteomes" id="UP000324222"/>
    </source>
</evidence>
<accession>A0A5B7K1Q8</accession>
<proteinExistence type="predicted"/>
<gene>
    <name evidence="2" type="ORF">E2C01_096033</name>
</gene>
<protein>
    <submittedName>
        <fullName evidence="2">Uncharacterized protein</fullName>
    </submittedName>
</protein>
<organism evidence="2 3">
    <name type="scientific">Portunus trituberculatus</name>
    <name type="common">Swimming crab</name>
    <name type="synonym">Neptunus trituberculatus</name>
    <dbReference type="NCBI Taxonomy" id="210409"/>
    <lineage>
        <taxon>Eukaryota</taxon>
        <taxon>Metazoa</taxon>
        <taxon>Ecdysozoa</taxon>
        <taxon>Arthropoda</taxon>
        <taxon>Crustacea</taxon>
        <taxon>Multicrustacea</taxon>
        <taxon>Malacostraca</taxon>
        <taxon>Eumalacostraca</taxon>
        <taxon>Eucarida</taxon>
        <taxon>Decapoda</taxon>
        <taxon>Pleocyemata</taxon>
        <taxon>Brachyura</taxon>
        <taxon>Eubrachyura</taxon>
        <taxon>Portunoidea</taxon>
        <taxon>Portunidae</taxon>
        <taxon>Portuninae</taxon>
        <taxon>Portunus</taxon>
    </lineage>
</organism>
<evidence type="ECO:0000256" key="1">
    <source>
        <dbReference type="SAM" id="MobiDB-lite"/>
    </source>
</evidence>
<dbReference type="Proteomes" id="UP000324222">
    <property type="component" value="Unassembled WGS sequence"/>
</dbReference>
<name>A0A5B7K1Q8_PORTR</name>
<comment type="caution">
    <text evidence="2">The sequence shown here is derived from an EMBL/GenBank/DDBJ whole genome shotgun (WGS) entry which is preliminary data.</text>
</comment>
<dbReference type="EMBL" id="VSRR010123455">
    <property type="protein sequence ID" value="MPD00554.1"/>
    <property type="molecule type" value="Genomic_DNA"/>
</dbReference>
<feature type="region of interest" description="Disordered" evidence="1">
    <location>
        <begin position="1"/>
        <end position="48"/>
    </location>
</feature>